<name>A0A8K0JM96_9TREE</name>
<dbReference type="FunFam" id="1.20.1250.20:FF:000286">
    <property type="entry name" value="MFS efflux transporter"/>
    <property type="match status" value="1"/>
</dbReference>
<evidence type="ECO:0008006" key="11">
    <source>
        <dbReference type="Google" id="ProtNLM"/>
    </source>
</evidence>
<keyword evidence="10" id="KW-1185">Reference proteome</keyword>
<sequence>MVDHITSSGASIPLQNVSDDRTKEYKYEPGNEDAAVSPRPESTNALPQLENGRSEPESELDSKVERKWMAAIYGLMFLAGWSDATTGPLLLRIQSHYSVSYPIVSLLFICAFVGFFTAAVINIWLTDKIGYGKALVLASSCQVAAFAIQASKPPFPLFLISYTPNGIGMGLQDALGNTFITRLPGASNKMALAHAMYGLGAFVVPLVATQFARRTPQMEGRWNYHYLVSLGVALVNTAGLVWVFRGKREEVLFQEQGFTPVGGEVDEKIDAGHLDHAIRNHDNEHDLVAEDASPSSTLGSHMKFKRILSSPFIHLVAAFSLLYVGIEVTIGGWAVTFIVEARGGGDDSGYVSSGFFGGLMVGRIVQIGVGRFVSEHRIVYVYTGIALALEIVIWQTTGIIGNAVCYAFIGLVLGPIYPIMMNVTAAVVEPELAGGAIGYIAALGQCGSAIFPWITGALAGRYGVWALQPLLVAMLALEGMLWAVVLFMSRHKWKRTHKF</sequence>
<dbReference type="InterPro" id="IPR036259">
    <property type="entry name" value="MFS_trans_sf"/>
</dbReference>
<evidence type="ECO:0000256" key="6">
    <source>
        <dbReference type="ARBA" id="ARBA00023136"/>
    </source>
</evidence>
<feature type="transmembrane region" description="Helical" evidence="8">
    <location>
        <begin position="348"/>
        <end position="365"/>
    </location>
</feature>
<reference evidence="9" key="1">
    <citation type="submission" date="2020-04" db="EMBL/GenBank/DDBJ databases">
        <title>Analysis of mating type loci in Filobasidium floriforme.</title>
        <authorList>
            <person name="Nowrousian M."/>
        </authorList>
    </citation>
    <scope>NUCLEOTIDE SEQUENCE</scope>
    <source>
        <strain evidence="9">CBS 6242</strain>
    </source>
</reference>
<evidence type="ECO:0000313" key="9">
    <source>
        <dbReference type="EMBL" id="KAG7529665.1"/>
    </source>
</evidence>
<evidence type="ECO:0000313" key="10">
    <source>
        <dbReference type="Proteomes" id="UP000812966"/>
    </source>
</evidence>
<feature type="compositionally biased region" description="Basic and acidic residues" evidence="7">
    <location>
        <begin position="18"/>
        <end position="29"/>
    </location>
</feature>
<dbReference type="Gene3D" id="1.20.1250.20">
    <property type="entry name" value="MFS general substrate transporter like domains"/>
    <property type="match status" value="1"/>
</dbReference>
<feature type="transmembrane region" description="Helical" evidence="8">
    <location>
        <begin position="466"/>
        <end position="488"/>
    </location>
</feature>
<dbReference type="GO" id="GO:0022857">
    <property type="term" value="F:transmembrane transporter activity"/>
    <property type="evidence" value="ECO:0007669"/>
    <property type="project" value="InterPro"/>
</dbReference>
<gene>
    <name evidence="9" type="ORF">FFLO_05509</name>
</gene>
<feature type="compositionally biased region" description="Polar residues" evidence="7">
    <location>
        <begin position="1"/>
        <end position="17"/>
    </location>
</feature>
<dbReference type="InterPro" id="IPR011701">
    <property type="entry name" value="MFS"/>
</dbReference>
<feature type="transmembrane region" description="Helical" evidence="8">
    <location>
        <begin position="377"/>
        <end position="394"/>
    </location>
</feature>
<dbReference type="EMBL" id="JABELV010000141">
    <property type="protein sequence ID" value="KAG7529665.1"/>
    <property type="molecule type" value="Genomic_DNA"/>
</dbReference>
<keyword evidence="5 8" id="KW-1133">Transmembrane helix</keyword>
<evidence type="ECO:0000256" key="3">
    <source>
        <dbReference type="ARBA" id="ARBA00022448"/>
    </source>
</evidence>
<feature type="transmembrane region" description="Helical" evidence="8">
    <location>
        <begin position="103"/>
        <end position="125"/>
    </location>
</feature>
<dbReference type="InterPro" id="IPR051788">
    <property type="entry name" value="MFS_Transporter"/>
</dbReference>
<feature type="transmembrane region" description="Helical" evidence="8">
    <location>
        <begin position="191"/>
        <end position="212"/>
    </location>
</feature>
<dbReference type="PANTHER" id="PTHR23514">
    <property type="entry name" value="BYPASS OF STOP CODON PROTEIN 6"/>
    <property type="match status" value="1"/>
</dbReference>
<accession>A0A8K0JM96</accession>
<dbReference type="SUPFAM" id="SSF103473">
    <property type="entry name" value="MFS general substrate transporter"/>
    <property type="match status" value="1"/>
</dbReference>
<dbReference type="GO" id="GO:0016020">
    <property type="term" value="C:membrane"/>
    <property type="evidence" value="ECO:0007669"/>
    <property type="project" value="TreeGrafter"/>
</dbReference>
<dbReference type="AlphaFoldDB" id="A0A8K0JM96"/>
<evidence type="ECO:0000256" key="8">
    <source>
        <dbReference type="SAM" id="Phobius"/>
    </source>
</evidence>
<evidence type="ECO:0000256" key="5">
    <source>
        <dbReference type="ARBA" id="ARBA00022989"/>
    </source>
</evidence>
<dbReference type="Proteomes" id="UP000812966">
    <property type="component" value="Unassembled WGS sequence"/>
</dbReference>
<evidence type="ECO:0000256" key="2">
    <source>
        <dbReference type="ARBA" id="ARBA00008335"/>
    </source>
</evidence>
<dbReference type="PANTHER" id="PTHR23514:SF3">
    <property type="entry name" value="BYPASS OF STOP CODON PROTEIN 6"/>
    <property type="match status" value="1"/>
</dbReference>
<protein>
    <recommendedName>
        <fullName evidence="11">Major facilitator superfamily (MFS) profile domain-containing protein</fullName>
    </recommendedName>
</protein>
<dbReference type="GO" id="GO:0012505">
    <property type="term" value="C:endomembrane system"/>
    <property type="evidence" value="ECO:0007669"/>
    <property type="project" value="UniProtKB-SubCell"/>
</dbReference>
<dbReference type="Pfam" id="PF07690">
    <property type="entry name" value="MFS_1"/>
    <property type="match status" value="1"/>
</dbReference>
<feature type="transmembrane region" description="Helical" evidence="8">
    <location>
        <begin position="400"/>
        <end position="420"/>
    </location>
</feature>
<comment type="caution">
    <text evidence="9">The sequence shown here is derived from an EMBL/GenBank/DDBJ whole genome shotgun (WGS) entry which is preliminary data.</text>
</comment>
<evidence type="ECO:0000256" key="1">
    <source>
        <dbReference type="ARBA" id="ARBA00004127"/>
    </source>
</evidence>
<organism evidence="9 10">
    <name type="scientific">Filobasidium floriforme</name>
    <dbReference type="NCBI Taxonomy" id="5210"/>
    <lineage>
        <taxon>Eukaryota</taxon>
        <taxon>Fungi</taxon>
        <taxon>Dikarya</taxon>
        <taxon>Basidiomycota</taxon>
        <taxon>Agaricomycotina</taxon>
        <taxon>Tremellomycetes</taxon>
        <taxon>Filobasidiales</taxon>
        <taxon>Filobasidiaceae</taxon>
        <taxon>Filobasidium</taxon>
    </lineage>
</organism>
<proteinExistence type="inferred from homology"/>
<comment type="subcellular location">
    <subcellularLocation>
        <location evidence="1">Endomembrane system</location>
        <topology evidence="1">Multi-pass membrane protein</topology>
    </subcellularLocation>
</comment>
<feature type="compositionally biased region" description="Basic and acidic residues" evidence="7">
    <location>
        <begin position="52"/>
        <end position="61"/>
    </location>
</feature>
<feature type="transmembrane region" description="Helical" evidence="8">
    <location>
        <begin position="70"/>
        <end position="91"/>
    </location>
</feature>
<comment type="similarity">
    <text evidence="2">Belongs to the major facilitator superfamily.</text>
</comment>
<evidence type="ECO:0000256" key="7">
    <source>
        <dbReference type="SAM" id="MobiDB-lite"/>
    </source>
</evidence>
<keyword evidence="6 8" id="KW-0472">Membrane</keyword>
<feature type="transmembrane region" description="Helical" evidence="8">
    <location>
        <begin position="432"/>
        <end position="454"/>
    </location>
</feature>
<feature type="transmembrane region" description="Helical" evidence="8">
    <location>
        <begin position="224"/>
        <end position="244"/>
    </location>
</feature>
<keyword evidence="3" id="KW-0813">Transport</keyword>
<feature type="transmembrane region" description="Helical" evidence="8">
    <location>
        <begin position="312"/>
        <end position="336"/>
    </location>
</feature>
<keyword evidence="4 8" id="KW-0812">Transmembrane</keyword>
<evidence type="ECO:0000256" key="4">
    <source>
        <dbReference type="ARBA" id="ARBA00022692"/>
    </source>
</evidence>
<feature type="region of interest" description="Disordered" evidence="7">
    <location>
        <begin position="1"/>
        <end position="61"/>
    </location>
</feature>